<gene>
    <name evidence="1" type="ORF">CJN711_LOCUS21757</name>
</gene>
<proteinExistence type="predicted"/>
<dbReference type="AlphaFoldDB" id="A0A815KIR4"/>
<comment type="caution">
    <text evidence="1">The sequence shown here is derived from an EMBL/GenBank/DDBJ whole genome shotgun (WGS) entry which is preliminary data.</text>
</comment>
<evidence type="ECO:0000313" key="2">
    <source>
        <dbReference type="Proteomes" id="UP000663855"/>
    </source>
</evidence>
<accession>A0A815KIR4</accession>
<dbReference type="Proteomes" id="UP000663855">
    <property type="component" value="Unassembled WGS sequence"/>
</dbReference>
<reference evidence="1" key="1">
    <citation type="submission" date="2021-02" db="EMBL/GenBank/DDBJ databases">
        <authorList>
            <person name="Nowell W R."/>
        </authorList>
    </citation>
    <scope>NUCLEOTIDE SEQUENCE</scope>
</reference>
<evidence type="ECO:0000313" key="1">
    <source>
        <dbReference type="EMBL" id="CAF1396794.1"/>
    </source>
</evidence>
<organism evidence="1 2">
    <name type="scientific">Rotaria magnacalcarata</name>
    <dbReference type="NCBI Taxonomy" id="392030"/>
    <lineage>
        <taxon>Eukaryota</taxon>
        <taxon>Metazoa</taxon>
        <taxon>Spiralia</taxon>
        <taxon>Gnathifera</taxon>
        <taxon>Rotifera</taxon>
        <taxon>Eurotatoria</taxon>
        <taxon>Bdelloidea</taxon>
        <taxon>Philodinida</taxon>
        <taxon>Philodinidae</taxon>
        <taxon>Rotaria</taxon>
    </lineage>
</organism>
<dbReference type="EMBL" id="CAJNOV010010172">
    <property type="protein sequence ID" value="CAF1396794.1"/>
    <property type="molecule type" value="Genomic_DNA"/>
</dbReference>
<protein>
    <submittedName>
        <fullName evidence="1">Uncharacterized protein</fullName>
    </submittedName>
</protein>
<name>A0A815KIR4_9BILA</name>
<sequence length="73" mass="8226">MDFPRISFIILYNVFSSLQCILNISSNNIHSKNNISTSSPLSKIENKIISTRSNTNQYADNIVPADLHEENTV</sequence>